<proteinExistence type="inferred from homology"/>
<evidence type="ECO:0000256" key="6">
    <source>
        <dbReference type="ARBA" id="ARBA00023136"/>
    </source>
</evidence>
<feature type="transmembrane region" description="Helical" evidence="7">
    <location>
        <begin position="174"/>
        <end position="203"/>
    </location>
</feature>
<dbReference type="PANTHER" id="PTHR30012">
    <property type="entry name" value="GENERAL SECRETION PATHWAY PROTEIN"/>
    <property type="match status" value="1"/>
</dbReference>
<feature type="domain" description="Type II secretion system protein GspF" evidence="8">
    <location>
        <begin position="228"/>
        <end position="349"/>
    </location>
</feature>
<feature type="transmembrane region" description="Helical" evidence="7">
    <location>
        <begin position="323"/>
        <end position="346"/>
    </location>
</feature>
<gene>
    <name evidence="9" type="ORF">DXC78_10775</name>
</gene>
<dbReference type="Gene3D" id="1.20.81.30">
    <property type="entry name" value="Type II secretion system (T2SS), domain F"/>
    <property type="match status" value="1"/>
</dbReference>
<name>A0A3E3DWJ0_9FIRM</name>
<dbReference type="Proteomes" id="UP000260721">
    <property type="component" value="Unassembled WGS sequence"/>
</dbReference>
<dbReference type="GO" id="GO:0005886">
    <property type="term" value="C:plasma membrane"/>
    <property type="evidence" value="ECO:0007669"/>
    <property type="project" value="UniProtKB-SubCell"/>
</dbReference>
<evidence type="ECO:0000313" key="9">
    <source>
        <dbReference type="EMBL" id="RGD73664.1"/>
    </source>
</evidence>
<dbReference type="AlphaFoldDB" id="A0A3E3DWJ0"/>
<evidence type="ECO:0000259" key="8">
    <source>
        <dbReference type="Pfam" id="PF00482"/>
    </source>
</evidence>
<comment type="similarity">
    <text evidence="2">Belongs to the GSP F family.</text>
</comment>
<evidence type="ECO:0000256" key="5">
    <source>
        <dbReference type="ARBA" id="ARBA00022989"/>
    </source>
</evidence>
<keyword evidence="6 7" id="KW-0472">Membrane</keyword>
<feature type="transmembrane region" description="Helical" evidence="7">
    <location>
        <begin position="141"/>
        <end position="162"/>
    </location>
</feature>
<keyword evidence="3" id="KW-1003">Cell membrane</keyword>
<reference evidence="9 10" key="1">
    <citation type="submission" date="2018-08" db="EMBL/GenBank/DDBJ databases">
        <title>A genome reference for cultivated species of the human gut microbiota.</title>
        <authorList>
            <person name="Zou Y."/>
            <person name="Xue W."/>
            <person name="Luo G."/>
        </authorList>
    </citation>
    <scope>NUCLEOTIDE SEQUENCE [LARGE SCALE GENOMIC DNA]</scope>
    <source>
        <strain evidence="9 10">TF08-11</strain>
    </source>
</reference>
<evidence type="ECO:0000256" key="1">
    <source>
        <dbReference type="ARBA" id="ARBA00004651"/>
    </source>
</evidence>
<protein>
    <recommendedName>
        <fullName evidence="8">Type II secretion system protein GspF domain-containing protein</fullName>
    </recommendedName>
</protein>
<evidence type="ECO:0000256" key="2">
    <source>
        <dbReference type="ARBA" id="ARBA00005745"/>
    </source>
</evidence>
<comment type="caution">
    <text evidence="9">The sequence shown here is derived from an EMBL/GenBank/DDBJ whole genome shotgun (WGS) entry which is preliminary data.</text>
</comment>
<evidence type="ECO:0000313" key="10">
    <source>
        <dbReference type="Proteomes" id="UP000260721"/>
    </source>
</evidence>
<organism evidence="9 10">
    <name type="scientific">Faecalicoccus pleomorphus</name>
    <dbReference type="NCBI Taxonomy" id="1323"/>
    <lineage>
        <taxon>Bacteria</taxon>
        <taxon>Bacillati</taxon>
        <taxon>Bacillota</taxon>
        <taxon>Erysipelotrichia</taxon>
        <taxon>Erysipelotrichales</taxon>
        <taxon>Erysipelotrichaceae</taxon>
        <taxon>Faecalicoccus</taxon>
    </lineage>
</organism>
<dbReference type="InterPro" id="IPR018076">
    <property type="entry name" value="T2SS_GspF_dom"/>
</dbReference>
<sequence>MKFYPDKIFNMPWNIKPILKALKRSLTRFRKLWMPKEFKILKHDLTCKISKEEIAQFSLLLNKGLDTTFMIEICFRCHKNILAKLNEGEKLVSILTNGKENYFQILRILKDRLPFKEAIHCANEIDDVGKGWIKELIKTSIYPAFLFLFSFGMILFFQEMILPAMSQLASKQVFLFLSILQFVFSLLLFLIFVFLIFFLIVYTQKKTEHLYAIFCRFALFRKVISLHFSLLMSTFLGYGLSTMECIEMLCKIHPKSLYHPLAIQIQKALHQGNTMIQALQLCHMDEEFVRFFTMGLHTSSTKELLHLYQQKVQKELEQKAKKLSLYIQIGSYISVGIVVLTVYQILLVPMNVLNTL</sequence>
<dbReference type="EMBL" id="QUSK01000028">
    <property type="protein sequence ID" value="RGD73664.1"/>
    <property type="molecule type" value="Genomic_DNA"/>
</dbReference>
<dbReference type="PANTHER" id="PTHR30012:SF0">
    <property type="entry name" value="TYPE II SECRETION SYSTEM PROTEIN F-RELATED"/>
    <property type="match status" value="1"/>
</dbReference>
<accession>A0A3E3DWJ0</accession>
<evidence type="ECO:0000256" key="4">
    <source>
        <dbReference type="ARBA" id="ARBA00022692"/>
    </source>
</evidence>
<evidence type="ECO:0000256" key="3">
    <source>
        <dbReference type="ARBA" id="ARBA00022475"/>
    </source>
</evidence>
<keyword evidence="4 7" id="KW-0812">Transmembrane</keyword>
<dbReference type="InterPro" id="IPR003004">
    <property type="entry name" value="GspF/PilC"/>
</dbReference>
<dbReference type="PRINTS" id="PR00812">
    <property type="entry name" value="BCTERIALGSPF"/>
</dbReference>
<keyword evidence="5 7" id="KW-1133">Transmembrane helix</keyword>
<dbReference type="InterPro" id="IPR042094">
    <property type="entry name" value="T2SS_GspF_sf"/>
</dbReference>
<comment type="subcellular location">
    <subcellularLocation>
        <location evidence="1">Cell membrane</location>
        <topology evidence="1">Multi-pass membrane protein</topology>
    </subcellularLocation>
</comment>
<evidence type="ECO:0000256" key="7">
    <source>
        <dbReference type="SAM" id="Phobius"/>
    </source>
</evidence>
<dbReference type="STRING" id="1123313.GCA_000420345_01015"/>
<dbReference type="Pfam" id="PF00482">
    <property type="entry name" value="T2SSF"/>
    <property type="match status" value="1"/>
</dbReference>